<organism evidence="1 2">
    <name type="scientific">Ligilactobacillus acidipiscis</name>
    <dbReference type="NCBI Taxonomy" id="89059"/>
    <lineage>
        <taxon>Bacteria</taxon>
        <taxon>Bacillati</taxon>
        <taxon>Bacillota</taxon>
        <taxon>Bacilli</taxon>
        <taxon>Lactobacillales</taxon>
        <taxon>Lactobacillaceae</taxon>
        <taxon>Ligilactobacillus</taxon>
    </lineage>
</organism>
<dbReference type="AlphaFoldDB" id="A0A1K1KPI8"/>
<evidence type="ECO:0000313" key="2">
    <source>
        <dbReference type="Proteomes" id="UP000190935"/>
    </source>
</evidence>
<name>A0A1K1KPI8_9LACO</name>
<dbReference type="Proteomes" id="UP000190935">
    <property type="component" value="Chromosome I"/>
</dbReference>
<protein>
    <submittedName>
        <fullName evidence="1">Uncharacterized protein</fullName>
    </submittedName>
</protein>
<sequence length="47" mass="5588">MLFKRIKGAIFYENILGYYSATFNYRINNLGYKKNTKSQFKSKAKDI</sequence>
<proteinExistence type="predicted"/>
<reference evidence="2" key="1">
    <citation type="submission" date="2016-11" db="EMBL/GenBank/DDBJ databases">
        <authorList>
            <person name="Papadimitriou K."/>
        </authorList>
    </citation>
    <scope>NUCLEOTIDE SEQUENCE [LARGE SCALE GENOMIC DNA]</scope>
    <source>
        <strain evidence="2">ACA-DC 1533</strain>
    </source>
</reference>
<gene>
    <name evidence="1" type="ORF">LAC1533_1360</name>
</gene>
<dbReference type="KEGG" id="laca:LAC1533_1360"/>
<dbReference type="EMBL" id="LT630287">
    <property type="protein sequence ID" value="SFV40780.1"/>
    <property type="molecule type" value="Genomic_DNA"/>
</dbReference>
<accession>A0A1K1KPI8</accession>
<evidence type="ECO:0000313" key="1">
    <source>
        <dbReference type="EMBL" id="SFV40780.1"/>
    </source>
</evidence>